<proteinExistence type="predicted"/>
<dbReference type="PANTHER" id="PTHR30619">
    <property type="entry name" value="DNA INTERNALIZATION/COMPETENCE PROTEIN COMEC/REC2"/>
    <property type="match status" value="1"/>
</dbReference>
<dbReference type="InterPro" id="IPR036866">
    <property type="entry name" value="RibonucZ/Hydroxyglut_hydro"/>
</dbReference>
<sequence length="408" mass="46355">MGNTKKIILEVLPASHGDCILISVPDNNRFRRILIDGGISDTYHSFLKARLIELSLNQEVIDLCVVTHIDRDHIEGIIELLFDNGVELSKTISIKEVWHNSFKHLQFEKVKSSDASEIAILKGIIAGAKYQNQLIDPNNQNQEISAKQGSTLAALLHTGAYEWNKSFNGNAVNYDYKSEHKYDAYTIHLLSPNTKKLQRLSKLWKKELDKKKYGFKISDDLLFDDAFEFSLMSGVDPSYISPDTPISKGAFNYEDMLEDVEFDTSDTNGSSIAFILEHASRKLLFLGDSHPDIIADSLEKLKIEQGYELIFDAVKVSHHGSQRNISKRILQLIDSPKYIISTNGTKHGHPDISTLVKIICKESMFHKELLFNYRTQSAEFILKTNLLEWHNCSFVFPGNELEGLYIEI</sequence>
<evidence type="ECO:0000313" key="2">
    <source>
        <dbReference type="Proteomes" id="UP001338137"/>
    </source>
</evidence>
<comment type="caution">
    <text evidence="1">The sequence shown here is derived from an EMBL/GenBank/DDBJ whole genome shotgun (WGS) entry which is preliminary data.</text>
</comment>
<accession>A0ABU6G7F1</accession>
<evidence type="ECO:0008006" key="3">
    <source>
        <dbReference type="Google" id="ProtNLM"/>
    </source>
</evidence>
<keyword evidence="2" id="KW-1185">Reference proteome</keyword>
<dbReference type="EMBL" id="JARLKY010000038">
    <property type="protein sequence ID" value="MEC0228748.1"/>
    <property type="molecule type" value="Genomic_DNA"/>
</dbReference>
<dbReference type="Proteomes" id="UP001338137">
    <property type="component" value="Unassembled WGS sequence"/>
</dbReference>
<dbReference type="InterPro" id="IPR052159">
    <property type="entry name" value="Competence_DNA_uptake"/>
</dbReference>
<dbReference type="SUPFAM" id="SSF56281">
    <property type="entry name" value="Metallo-hydrolase/oxidoreductase"/>
    <property type="match status" value="1"/>
</dbReference>
<dbReference type="Gene3D" id="3.60.15.10">
    <property type="entry name" value="Ribonuclease Z/Hydroxyacylglutathione hydrolase-like"/>
    <property type="match status" value="1"/>
</dbReference>
<protein>
    <recommendedName>
        <fullName evidence="3">MBL fold metallo-hydrolase</fullName>
    </recommendedName>
</protein>
<dbReference type="RefSeq" id="WP_326072942.1">
    <property type="nucleotide sequence ID" value="NZ_JARLKY010000038.1"/>
</dbReference>
<reference evidence="1 2" key="1">
    <citation type="submission" date="2023-03" db="EMBL/GenBank/DDBJ databases">
        <title>Bacillus Genome Sequencing.</title>
        <authorList>
            <person name="Dunlap C."/>
        </authorList>
    </citation>
    <scope>NUCLEOTIDE SEQUENCE [LARGE SCALE GENOMIC DNA]</scope>
    <source>
        <strain evidence="1 2">BD-533</strain>
    </source>
</reference>
<organism evidence="1 2">
    <name type="scientific">Paenibacillus alba</name>
    <dbReference type="NCBI Taxonomy" id="1197127"/>
    <lineage>
        <taxon>Bacteria</taxon>
        <taxon>Bacillati</taxon>
        <taxon>Bacillota</taxon>
        <taxon>Bacilli</taxon>
        <taxon>Bacillales</taxon>
        <taxon>Paenibacillaceae</taxon>
        <taxon>Paenibacillus</taxon>
    </lineage>
</organism>
<evidence type="ECO:0000313" key="1">
    <source>
        <dbReference type="EMBL" id="MEC0228748.1"/>
    </source>
</evidence>
<name>A0ABU6G7F1_9BACL</name>
<gene>
    <name evidence="1" type="ORF">P4I72_16590</name>
</gene>
<dbReference type="PANTHER" id="PTHR30619:SF1">
    <property type="entry name" value="RECOMBINATION PROTEIN 2"/>
    <property type="match status" value="1"/>
</dbReference>